<feature type="signal peptide" evidence="1">
    <location>
        <begin position="1"/>
        <end position="25"/>
    </location>
</feature>
<evidence type="ECO:0000313" key="2">
    <source>
        <dbReference type="EMBL" id="TXK21028.1"/>
    </source>
</evidence>
<feature type="chain" id="PRO_5022665188" evidence="1">
    <location>
        <begin position="26"/>
        <end position="228"/>
    </location>
</feature>
<name>A0A5C8IHE1_9BACT</name>
<sequence>MMKHTHTLLWLLALLCLGCGTGKKAADARSPIEIWWLESLEAVGKHQATVLGEPTLISVARGEKAVEFDGKDDGLQLTANPIFGAEEFTIEMVFNPYDAFPANVEQRIFHIQDPVNLDRRILMELRLNDKKEWFADFFMKTESERLVLIDSTKTHPVNQWATMTLTYKDKKMTGYVNGVEEGSGTITFLPMSEQANVSLGTRINKVSWFKGAIKTVRFIPWALPPLEP</sequence>
<evidence type="ECO:0000313" key="3">
    <source>
        <dbReference type="Proteomes" id="UP000321926"/>
    </source>
</evidence>
<protein>
    <submittedName>
        <fullName evidence="2">LamG domain-containing protein</fullName>
    </submittedName>
</protein>
<keyword evidence="1" id="KW-0732">Signal</keyword>
<dbReference type="GO" id="GO:0004553">
    <property type="term" value="F:hydrolase activity, hydrolyzing O-glycosyl compounds"/>
    <property type="evidence" value="ECO:0007669"/>
    <property type="project" value="UniProtKB-ARBA"/>
</dbReference>
<organism evidence="2 3">
    <name type="scientific">Pontibacter qinzhouensis</name>
    <dbReference type="NCBI Taxonomy" id="2603253"/>
    <lineage>
        <taxon>Bacteria</taxon>
        <taxon>Pseudomonadati</taxon>
        <taxon>Bacteroidota</taxon>
        <taxon>Cytophagia</taxon>
        <taxon>Cytophagales</taxon>
        <taxon>Hymenobacteraceae</taxon>
        <taxon>Pontibacter</taxon>
    </lineage>
</organism>
<dbReference type="InterPro" id="IPR013320">
    <property type="entry name" value="ConA-like_dom_sf"/>
</dbReference>
<reference evidence="2 3" key="1">
    <citation type="submission" date="2019-08" db="EMBL/GenBank/DDBJ databases">
        <authorList>
            <person name="Shi S."/>
        </authorList>
    </citation>
    <scope>NUCLEOTIDE SEQUENCE [LARGE SCALE GENOMIC DNA]</scope>
    <source>
        <strain evidence="2 3">GY10130</strain>
    </source>
</reference>
<keyword evidence="3" id="KW-1185">Reference proteome</keyword>
<evidence type="ECO:0000256" key="1">
    <source>
        <dbReference type="SAM" id="SignalP"/>
    </source>
</evidence>
<dbReference type="EMBL" id="VRTY01000180">
    <property type="protein sequence ID" value="TXK21028.1"/>
    <property type="molecule type" value="Genomic_DNA"/>
</dbReference>
<dbReference type="Gene3D" id="2.60.120.200">
    <property type="match status" value="1"/>
</dbReference>
<dbReference type="SUPFAM" id="SSF49899">
    <property type="entry name" value="Concanavalin A-like lectins/glucanases"/>
    <property type="match status" value="1"/>
</dbReference>
<dbReference type="Proteomes" id="UP000321926">
    <property type="component" value="Unassembled WGS sequence"/>
</dbReference>
<dbReference type="AlphaFoldDB" id="A0A5C8IHE1"/>
<dbReference type="OrthoDB" id="851894at2"/>
<proteinExistence type="predicted"/>
<dbReference type="RefSeq" id="WP_147924249.1">
    <property type="nucleotide sequence ID" value="NZ_VRTY01000180.1"/>
</dbReference>
<accession>A0A5C8IHE1</accession>
<comment type="caution">
    <text evidence="2">The sequence shown here is derived from an EMBL/GenBank/DDBJ whole genome shotgun (WGS) entry which is preliminary data.</text>
</comment>
<dbReference type="Pfam" id="PF13385">
    <property type="entry name" value="Laminin_G_3"/>
    <property type="match status" value="1"/>
</dbReference>
<dbReference type="GO" id="GO:0005975">
    <property type="term" value="P:carbohydrate metabolic process"/>
    <property type="evidence" value="ECO:0007669"/>
    <property type="project" value="UniProtKB-ARBA"/>
</dbReference>
<gene>
    <name evidence="2" type="ORF">FVR03_23680</name>
</gene>